<name>A0A1F8DKX2_9BACT</name>
<feature type="binding site" evidence="7">
    <location>
        <position position="257"/>
    </location>
    <ligand>
        <name>Zn(2+)</name>
        <dbReference type="ChEBI" id="CHEBI:29105"/>
        <label>2</label>
    </ligand>
</feature>
<keyword evidence="5 7" id="KW-0862">Zinc</keyword>
<dbReference type="InterPro" id="IPR018246">
    <property type="entry name" value="AP_endonuc_F2_Zn_BS"/>
</dbReference>
<dbReference type="PANTHER" id="PTHR21445:SF0">
    <property type="entry name" value="APURINIC-APYRIMIDINIC ENDONUCLEASE"/>
    <property type="match status" value="1"/>
</dbReference>
<dbReference type="CDD" id="cd00019">
    <property type="entry name" value="AP2Ec"/>
    <property type="match status" value="1"/>
</dbReference>
<dbReference type="EMBL" id="MGIN01000032">
    <property type="protein sequence ID" value="OGM89062.1"/>
    <property type="molecule type" value="Genomic_DNA"/>
</dbReference>
<dbReference type="PANTHER" id="PTHR21445">
    <property type="entry name" value="ENDONUCLEASE IV ENDODEOXYRIBONUCLEASE IV"/>
    <property type="match status" value="1"/>
</dbReference>
<dbReference type="GO" id="GO:0006284">
    <property type="term" value="P:base-excision repair"/>
    <property type="evidence" value="ECO:0007669"/>
    <property type="project" value="TreeGrafter"/>
</dbReference>
<evidence type="ECO:0000256" key="2">
    <source>
        <dbReference type="ARBA" id="ARBA00022723"/>
    </source>
</evidence>
<comment type="catalytic activity">
    <reaction evidence="7">
        <text>Endonucleolytic cleavage to 5'-phosphooligonucleotide end-products.</text>
        <dbReference type="EC" id="3.1.21.2"/>
    </reaction>
</comment>
<evidence type="ECO:0000256" key="5">
    <source>
        <dbReference type="ARBA" id="ARBA00022833"/>
    </source>
</evidence>
<evidence type="ECO:0000259" key="8">
    <source>
        <dbReference type="Pfam" id="PF01261"/>
    </source>
</evidence>
<comment type="function">
    <text evidence="7">Endonuclease IV plays a role in DNA repair. It cleaves phosphodiester bonds at apurinic or apyrimidinic (AP) sites, generating a 3'-hydroxyl group and a 5'-terminal sugar phosphate.</text>
</comment>
<evidence type="ECO:0000256" key="6">
    <source>
        <dbReference type="ARBA" id="ARBA00023204"/>
    </source>
</evidence>
<dbReference type="Proteomes" id="UP000178303">
    <property type="component" value="Unassembled WGS sequence"/>
</dbReference>
<feature type="binding site" evidence="7">
    <location>
        <position position="212"/>
    </location>
    <ligand>
        <name>Zn(2+)</name>
        <dbReference type="ChEBI" id="CHEBI:29105"/>
        <label>2</label>
    </ligand>
</feature>
<dbReference type="SUPFAM" id="SSF51658">
    <property type="entry name" value="Xylose isomerase-like"/>
    <property type="match status" value="1"/>
</dbReference>
<dbReference type="AlphaFoldDB" id="A0A1F8DKX2"/>
<dbReference type="NCBIfam" id="TIGR00587">
    <property type="entry name" value="nfo"/>
    <property type="match status" value="1"/>
</dbReference>
<feature type="binding site" evidence="7">
    <location>
        <position position="141"/>
    </location>
    <ligand>
        <name>Zn(2+)</name>
        <dbReference type="ChEBI" id="CHEBI:29105"/>
        <label>1</label>
    </ligand>
</feature>
<dbReference type="HAMAP" id="MF_00152">
    <property type="entry name" value="Nfo"/>
    <property type="match status" value="1"/>
</dbReference>
<dbReference type="GO" id="GO:0008833">
    <property type="term" value="F:deoxyribonuclease IV (phage-T4-induced) activity"/>
    <property type="evidence" value="ECO:0007669"/>
    <property type="project" value="UniProtKB-UniRule"/>
</dbReference>
<feature type="binding site" evidence="7">
    <location>
        <position position="225"/>
    </location>
    <ligand>
        <name>Zn(2+)</name>
        <dbReference type="ChEBI" id="CHEBI:29105"/>
        <label>3</label>
    </ligand>
</feature>
<evidence type="ECO:0000313" key="9">
    <source>
        <dbReference type="EMBL" id="OGM89062.1"/>
    </source>
</evidence>
<feature type="binding site" evidence="7">
    <location>
        <position position="141"/>
    </location>
    <ligand>
        <name>Zn(2+)</name>
        <dbReference type="ChEBI" id="CHEBI:29105"/>
        <label>2</label>
    </ligand>
</feature>
<feature type="binding site" evidence="7">
    <location>
        <position position="177"/>
    </location>
    <ligand>
        <name>Zn(2+)</name>
        <dbReference type="ChEBI" id="CHEBI:29105"/>
        <label>3</label>
    </ligand>
</feature>
<dbReference type="Gene3D" id="3.20.20.150">
    <property type="entry name" value="Divalent-metal-dependent TIM barrel enzymes"/>
    <property type="match status" value="1"/>
</dbReference>
<feature type="binding site" evidence="7">
    <location>
        <position position="66"/>
    </location>
    <ligand>
        <name>Zn(2+)</name>
        <dbReference type="ChEBI" id="CHEBI:29105"/>
        <label>1</label>
    </ligand>
</feature>
<dbReference type="InterPro" id="IPR036237">
    <property type="entry name" value="Xyl_isomerase-like_sf"/>
</dbReference>
<gene>
    <name evidence="7" type="primary">nfo</name>
    <name evidence="9" type="ORF">A2108_02850</name>
</gene>
<evidence type="ECO:0000256" key="1">
    <source>
        <dbReference type="ARBA" id="ARBA00005340"/>
    </source>
</evidence>
<comment type="similarity">
    <text evidence="1 7">Belongs to the AP endonuclease 2 family.</text>
</comment>
<dbReference type="InterPro" id="IPR001719">
    <property type="entry name" value="AP_endonuc_2"/>
</dbReference>
<dbReference type="SMART" id="SM00518">
    <property type="entry name" value="AP2Ec"/>
    <property type="match status" value="1"/>
</dbReference>
<dbReference type="GO" id="GO:0003677">
    <property type="term" value="F:DNA binding"/>
    <property type="evidence" value="ECO:0007669"/>
    <property type="project" value="InterPro"/>
</dbReference>
<feature type="binding site" evidence="7">
    <location>
        <position position="227"/>
    </location>
    <ligand>
        <name>Zn(2+)</name>
        <dbReference type="ChEBI" id="CHEBI:29105"/>
        <label>3</label>
    </ligand>
</feature>
<organism evidence="9 10">
    <name type="scientific">Candidatus Wolfebacteria bacterium GWA1_42_9</name>
    <dbReference type="NCBI Taxonomy" id="1802553"/>
    <lineage>
        <taxon>Bacteria</taxon>
        <taxon>Candidatus Wolfeibacteriota</taxon>
    </lineage>
</organism>
<dbReference type="GO" id="GO:0008081">
    <property type="term" value="F:phosphoric diester hydrolase activity"/>
    <property type="evidence" value="ECO:0007669"/>
    <property type="project" value="TreeGrafter"/>
</dbReference>
<comment type="cofactor">
    <cofactor evidence="7">
        <name>Zn(2+)</name>
        <dbReference type="ChEBI" id="CHEBI:29105"/>
    </cofactor>
    <text evidence="7">Binds 3 Zn(2+) ions.</text>
</comment>
<comment type="caution">
    <text evidence="9">The sequence shown here is derived from an EMBL/GenBank/DDBJ whole genome shotgun (WGS) entry which is preliminary data.</text>
</comment>
<proteinExistence type="inferred from homology"/>
<keyword evidence="6 7" id="KW-0234">DNA repair</keyword>
<accession>A0A1F8DKX2</accession>
<keyword evidence="4 7" id="KW-0378">Hydrolase</keyword>
<keyword evidence="7" id="KW-0540">Nuclease</keyword>
<keyword evidence="3 7" id="KW-0227">DNA damage</keyword>
<dbReference type="PROSITE" id="PS51432">
    <property type="entry name" value="AP_NUCLEASE_F2_4"/>
    <property type="match status" value="1"/>
</dbReference>
<keyword evidence="2 7" id="KW-0479">Metal-binding</keyword>
<dbReference type="InterPro" id="IPR013022">
    <property type="entry name" value="Xyl_isomerase-like_TIM-brl"/>
</dbReference>
<dbReference type="EC" id="3.1.21.2" evidence="7"/>
<evidence type="ECO:0000256" key="4">
    <source>
        <dbReference type="ARBA" id="ARBA00022801"/>
    </source>
</evidence>
<reference evidence="9 10" key="1">
    <citation type="journal article" date="2016" name="Nat. Commun.">
        <title>Thousands of microbial genomes shed light on interconnected biogeochemical processes in an aquifer system.</title>
        <authorList>
            <person name="Anantharaman K."/>
            <person name="Brown C.T."/>
            <person name="Hug L.A."/>
            <person name="Sharon I."/>
            <person name="Castelle C.J."/>
            <person name="Probst A.J."/>
            <person name="Thomas B.C."/>
            <person name="Singh A."/>
            <person name="Wilkins M.J."/>
            <person name="Karaoz U."/>
            <person name="Brodie E.L."/>
            <person name="Williams K.H."/>
            <person name="Hubbard S.S."/>
            <person name="Banfield J.F."/>
        </authorList>
    </citation>
    <scope>NUCLEOTIDE SEQUENCE [LARGE SCALE GENOMIC DNA]</scope>
</reference>
<evidence type="ECO:0000313" key="10">
    <source>
        <dbReference type="Proteomes" id="UP000178303"/>
    </source>
</evidence>
<protein>
    <recommendedName>
        <fullName evidence="7">Probable endonuclease 4</fullName>
        <ecNumber evidence="7">3.1.21.2</ecNumber>
    </recommendedName>
    <alternativeName>
        <fullName evidence="7">Endodeoxyribonuclease IV</fullName>
    </alternativeName>
    <alternativeName>
        <fullName evidence="7">Endonuclease IV</fullName>
    </alternativeName>
</protein>
<dbReference type="GO" id="GO:0003906">
    <property type="term" value="F:DNA-(apurinic or apyrimidinic site) endonuclease activity"/>
    <property type="evidence" value="ECO:0007669"/>
    <property type="project" value="TreeGrafter"/>
</dbReference>
<feature type="domain" description="Xylose isomerase-like TIM barrel" evidence="8">
    <location>
        <begin position="17"/>
        <end position="275"/>
    </location>
</feature>
<feature type="binding site" evidence="7">
    <location>
        <position position="174"/>
    </location>
    <ligand>
        <name>Zn(2+)</name>
        <dbReference type="ChEBI" id="CHEBI:29105"/>
        <label>2</label>
    </ligand>
</feature>
<feature type="binding site" evidence="7">
    <location>
        <position position="106"/>
    </location>
    <ligand>
        <name>Zn(2+)</name>
        <dbReference type="ChEBI" id="CHEBI:29105"/>
        <label>1</label>
    </ligand>
</feature>
<dbReference type="Pfam" id="PF01261">
    <property type="entry name" value="AP_endonuc_2"/>
    <property type="match status" value="1"/>
</dbReference>
<dbReference type="PROSITE" id="PS00729">
    <property type="entry name" value="AP_NUCLEASE_F2_1"/>
    <property type="match status" value="1"/>
</dbReference>
<keyword evidence="7" id="KW-0255">Endonuclease</keyword>
<dbReference type="GO" id="GO:0008270">
    <property type="term" value="F:zinc ion binding"/>
    <property type="evidence" value="ECO:0007669"/>
    <property type="project" value="UniProtKB-UniRule"/>
</dbReference>
<evidence type="ECO:0000256" key="7">
    <source>
        <dbReference type="HAMAP-Rule" id="MF_00152"/>
    </source>
</evidence>
<evidence type="ECO:0000256" key="3">
    <source>
        <dbReference type="ARBA" id="ARBA00022763"/>
    </source>
</evidence>
<sequence length="278" mass="30297">MKIGAHVSAAGGLVKALERAKNIGADTIQIFGASPVQWKAPLPSSEEAKGFQSLAKKLEIGPVFLHAPYLINLASPKKNLAKISCELLKSHLEISNALGAEGVIFHIGSRGEGNEKEAEKMVIHGLKDILKNILSGKLLIENSAGAGNLVGDSLEEVGNIVRGVDNRRLGFCYDTAHGFESGVLVDFSKPSLDKFTGELEKLIGLEKWWAIHANDSKTLQKSNKDRHENIGEGYIGQEAFSNMLRHPEFKTRPFILEVPGFDDNGPDKKNIDILRNLI</sequence>